<keyword evidence="11" id="KW-1133">Transmembrane helix</keyword>
<dbReference type="InterPro" id="IPR007235">
    <property type="entry name" value="Glyco_trans_28_C"/>
</dbReference>
<dbReference type="GO" id="GO:0071555">
    <property type="term" value="P:cell wall organization"/>
    <property type="evidence" value="ECO:0007669"/>
    <property type="project" value="UniProtKB-KW"/>
</dbReference>
<dbReference type="InterPro" id="IPR004276">
    <property type="entry name" value="GlycoTrans_28_N"/>
</dbReference>
<keyword evidence="3 10" id="KW-0328">Glycosyltransferase</keyword>
<keyword evidence="7 10" id="KW-0472">Membrane</keyword>
<dbReference type="UniPathway" id="UPA00219"/>
<comment type="caution">
    <text evidence="14">The sequence shown here is derived from an EMBL/GenBank/DDBJ whole genome shotgun (WGS) entry which is preliminary data.</text>
</comment>
<evidence type="ECO:0000256" key="11">
    <source>
        <dbReference type="SAM" id="Phobius"/>
    </source>
</evidence>
<evidence type="ECO:0000256" key="7">
    <source>
        <dbReference type="ARBA" id="ARBA00023136"/>
    </source>
</evidence>
<dbReference type="Pfam" id="PF03033">
    <property type="entry name" value="Glyco_transf_28"/>
    <property type="match status" value="1"/>
</dbReference>
<evidence type="ECO:0000256" key="10">
    <source>
        <dbReference type="HAMAP-Rule" id="MF_00033"/>
    </source>
</evidence>
<protein>
    <recommendedName>
        <fullName evidence="10">UDP-N-acetylglucosamine--N-acetylmuramyl-(pentapeptide) pyrophosphoryl-undecaprenol N-acetylglucosamine transferase</fullName>
        <ecNumber evidence="10">2.4.1.227</ecNumber>
    </recommendedName>
    <alternativeName>
        <fullName evidence="10">Undecaprenyl-PP-MurNAc-pentapeptide-UDPGlcNAc GlcNAc transferase</fullName>
    </alternativeName>
</protein>
<organism evidence="14 15">
    <name type="scientific">Candidatus Shapirobacteria bacterium CG03_land_8_20_14_0_80_39_12</name>
    <dbReference type="NCBI Taxonomy" id="1974879"/>
    <lineage>
        <taxon>Bacteria</taxon>
        <taxon>Candidatus Shapironibacteriota</taxon>
    </lineage>
</organism>
<dbReference type="HAMAP" id="MF_00033">
    <property type="entry name" value="MurG"/>
    <property type="match status" value="1"/>
</dbReference>
<dbReference type="GO" id="GO:0008360">
    <property type="term" value="P:regulation of cell shape"/>
    <property type="evidence" value="ECO:0007669"/>
    <property type="project" value="UniProtKB-KW"/>
</dbReference>
<evidence type="ECO:0000259" key="13">
    <source>
        <dbReference type="Pfam" id="PF04101"/>
    </source>
</evidence>
<evidence type="ECO:0000256" key="6">
    <source>
        <dbReference type="ARBA" id="ARBA00022984"/>
    </source>
</evidence>
<feature type="domain" description="Glycosyltransferase family 28 N-terminal" evidence="12">
    <location>
        <begin position="7"/>
        <end position="143"/>
    </location>
</feature>
<comment type="caution">
    <text evidence="10">Lacks conserved residue(s) required for the propagation of feature annotation.</text>
</comment>
<evidence type="ECO:0000256" key="1">
    <source>
        <dbReference type="ARBA" id="ARBA00022475"/>
    </source>
</evidence>
<feature type="binding site" evidence="10">
    <location>
        <position position="165"/>
    </location>
    <ligand>
        <name>UDP-N-acetyl-alpha-D-glucosamine</name>
        <dbReference type="ChEBI" id="CHEBI:57705"/>
    </ligand>
</feature>
<dbReference type="EMBL" id="PEVC01000025">
    <property type="protein sequence ID" value="PIV01289.1"/>
    <property type="molecule type" value="Genomic_DNA"/>
</dbReference>
<dbReference type="Proteomes" id="UP000229631">
    <property type="component" value="Unassembled WGS sequence"/>
</dbReference>
<accession>A0A2M7BDW2</accession>
<dbReference type="AlphaFoldDB" id="A0A2M7BDW2"/>
<dbReference type="GO" id="GO:0050511">
    <property type="term" value="F:undecaprenyldiphospho-muramoylpentapeptide beta-N-acetylglucosaminyltransferase activity"/>
    <property type="evidence" value="ECO:0007669"/>
    <property type="project" value="UniProtKB-UniRule"/>
</dbReference>
<dbReference type="GO" id="GO:0005886">
    <property type="term" value="C:plasma membrane"/>
    <property type="evidence" value="ECO:0007669"/>
    <property type="project" value="UniProtKB-SubCell"/>
</dbReference>
<feature type="domain" description="Glycosyl transferase family 28 C-terminal" evidence="13">
    <location>
        <begin position="182"/>
        <end position="344"/>
    </location>
</feature>
<dbReference type="SUPFAM" id="SSF53756">
    <property type="entry name" value="UDP-Glycosyltransferase/glycogen phosphorylase"/>
    <property type="match status" value="1"/>
</dbReference>
<evidence type="ECO:0000256" key="2">
    <source>
        <dbReference type="ARBA" id="ARBA00022618"/>
    </source>
</evidence>
<dbReference type="CDD" id="cd03785">
    <property type="entry name" value="GT28_MurG"/>
    <property type="match status" value="1"/>
</dbReference>
<name>A0A2M7BDW2_9BACT</name>
<keyword evidence="8 10" id="KW-0131">Cell cycle</keyword>
<comment type="similarity">
    <text evidence="10">Belongs to the glycosyltransferase 28 family. MurG subfamily.</text>
</comment>
<evidence type="ECO:0000259" key="12">
    <source>
        <dbReference type="Pfam" id="PF03033"/>
    </source>
</evidence>
<dbReference type="GO" id="GO:0051991">
    <property type="term" value="F:UDP-N-acetyl-D-glucosamine:N-acetylmuramoyl-L-alanyl-D-glutamyl-meso-2,6-diaminopimelyl-D-alanyl-D-alanine-diphosphoundecaprenol 4-beta-N-acetylglucosaminlytransferase activity"/>
    <property type="evidence" value="ECO:0007669"/>
    <property type="project" value="RHEA"/>
</dbReference>
<comment type="function">
    <text evidence="10">Cell wall formation. Catalyzes the transfer of a GlcNAc subunit on undecaprenyl-pyrophosphoryl-MurNAc-pentapeptide (lipid intermediate I) to form undecaprenyl-pyrophosphoryl-MurNAc-(pentapeptide)GlcNAc (lipid intermediate II).</text>
</comment>
<dbReference type="GO" id="GO:0051301">
    <property type="term" value="P:cell division"/>
    <property type="evidence" value="ECO:0007669"/>
    <property type="project" value="UniProtKB-KW"/>
</dbReference>
<evidence type="ECO:0000313" key="15">
    <source>
        <dbReference type="Proteomes" id="UP000229631"/>
    </source>
</evidence>
<dbReference type="InterPro" id="IPR006009">
    <property type="entry name" value="GlcNAc_MurG"/>
</dbReference>
<gene>
    <name evidence="10" type="primary">murG</name>
    <name evidence="14" type="ORF">COS54_01345</name>
</gene>
<dbReference type="GO" id="GO:0009252">
    <property type="term" value="P:peptidoglycan biosynthetic process"/>
    <property type="evidence" value="ECO:0007669"/>
    <property type="project" value="UniProtKB-UniRule"/>
</dbReference>
<feature type="transmembrane region" description="Helical" evidence="11">
    <location>
        <begin position="95"/>
        <end position="119"/>
    </location>
</feature>
<keyword evidence="9 10" id="KW-0961">Cell wall biogenesis/degradation</keyword>
<evidence type="ECO:0000313" key="14">
    <source>
        <dbReference type="EMBL" id="PIV01289.1"/>
    </source>
</evidence>
<keyword evidence="4 10" id="KW-0808">Transferase</keyword>
<proteinExistence type="inferred from homology"/>
<comment type="subcellular location">
    <subcellularLocation>
        <location evidence="10">Cell membrane</location>
        <topology evidence="10">Peripheral membrane protein</topology>
        <orientation evidence="10">Cytoplasmic side</orientation>
    </subcellularLocation>
</comment>
<dbReference type="EC" id="2.4.1.227" evidence="10"/>
<evidence type="ECO:0000256" key="9">
    <source>
        <dbReference type="ARBA" id="ARBA00023316"/>
    </source>
</evidence>
<comment type="pathway">
    <text evidence="10">Cell wall biogenesis; peptidoglycan biosynthesis.</text>
</comment>
<evidence type="ECO:0000256" key="3">
    <source>
        <dbReference type="ARBA" id="ARBA00022676"/>
    </source>
</evidence>
<keyword evidence="1 10" id="KW-1003">Cell membrane</keyword>
<keyword evidence="6 10" id="KW-0573">Peptidoglycan synthesis</keyword>
<feature type="binding site" evidence="10">
    <location>
        <position position="291"/>
    </location>
    <ligand>
        <name>UDP-N-acetyl-alpha-D-glucosamine</name>
        <dbReference type="ChEBI" id="CHEBI:57705"/>
    </ligand>
</feature>
<sequence length="356" mass="40253">MKIVFCGGHHNSALVVAEKLKNDGMEIFWFGHRFTMIGDKNPSAEYLEVTKKEIPFIEIKAGKFQPKFRFWQNLLRIPIGFFQSLYLLIKIKPDLIVSFGGFLALPVAYGGFILGIPVITHEQTTVVGLANKLISLVAKKVFITFPSSAKFFPAKKVILTGLPIREEIFTPGKKFFKNNKRTIYFTGGKQGAHVINEAVFKILPELLSKFNIIHQCGSTSLFNDLAKAKELFGKEKNYLVKDYFFTEEIGSIYHSADFVVSRAGAHTVYELLALKKPAILIPIPWSNRNEQLKNAQMLKGLGLAEILPEEELKKGALIKKINEFGEKLKDYQLNSNDKTINLRATEKIIEEIKKVI</sequence>
<dbReference type="PANTHER" id="PTHR21015:SF27">
    <property type="entry name" value="UDP-N-ACETYLGLUCOSAMINE--N-ACETYLMURAMYL-(PENTAPEPTIDE) PYROPHOSPHORYL-UNDECAPRENOL N-ACETYLGLUCOSAMINE TRANSFERASE"/>
    <property type="match status" value="1"/>
</dbReference>
<comment type="catalytic activity">
    <reaction evidence="10">
        <text>di-trans,octa-cis-undecaprenyl diphospho-N-acetyl-alpha-D-muramoyl-L-alanyl-D-glutamyl-meso-2,6-diaminopimeloyl-D-alanyl-D-alanine + UDP-N-acetyl-alpha-D-glucosamine = di-trans,octa-cis-undecaprenyl diphospho-[N-acetyl-alpha-D-glucosaminyl-(1-&gt;4)]-N-acetyl-alpha-D-muramoyl-L-alanyl-D-glutamyl-meso-2,6-diaminopimeloyl-D-alanyl-D-alanine + UDP + H(+)</text>
        <dbReference type="Rhea" id="RHEA:31227"/>
        <dbReference type="ChEBI" id="CHEBI:15378"/>
        <dbReference type="ChEBI" id="CHEBI:57705"/>
        <dbReference type="ChEBI" id="CHEBI:58223"/>
        <dbReference type="ChEBI" id="CHEBI:61387"/>
        <dbReference type="ChEBI" id="CHEBI:61388"/>
        <dbReference type="EC" id="2.4.1.227"/>
    </reaction>
</comment>
<keyword evidence="5 10" id="KW-0133">Cell shape</keyword>
<dbReference type="GO" id="GO:0005975">
    <property type="term" value="P:carbohydrate metabolic process"/>
    <property type="evidence" value="ECO:0007669"/>
    <property type="project" value="InterPro"/>
</dbReference>
<keyword evidence="2 10" id="KW-0132">Cell division</keyword>
<reference evidence="15" key="1">
    <citation type="submission" date="2017-09" db="EMBL/GenBank/DDBJ databases">
        <title>Depth-based differentiation of microbial function through sediment-hosted aquifers and enrichment of novel symbionts in the deep terrestrial subsurface.</title>
        <authorList>
            <person name="Probst A.J."/>
            <person name="Ladd B."/>
            <person name="Jarett J.K."/>
            <person name="Geller-Mcgrath D.E."/>
            <person name="Sieber C.M.K."/>
            <person name="Emerson J.B."/>
            <person name="Anantharaman K."/>
            <person name="Thomas B.C."/>
            <person name="Malmstrom R."/>
            <person name="Stieglmeier M."/>
            <person name="Klingl A."/>
            <person name="Woyke T."/>
            <person name="Ryan C.M."/>
            <person name="Banfield J.F."/>
        </authorList>
    </citation>
    <scope>NUCLEOTIDE SEQUENCE [LARGE SCALE GENOMIC DNA]</scope>
</reference>
<evidence type="ECO:0000256" key="4">
    <source>
        <dbReference type="ARBA" id="ARBA00022679"/>
    </source>
</evidence>
<keyword evidence="11" id="KW-0812">Transmembrane</keyword>
<evidence type="ECO:0000256" key="8">
    <source>
        <dbReference type="ARBA" id="ARBA00023306"/>
    </source>
</evidence>
<dbReference type="Gene3D" id="3.40.50.2000">
    <property type="entry name" value="Glycogen Phosphorylase B"/>
    <property type="match status" value="2"/>
</dbReference>
<dbReference type="Pfam" id="PF04101">
    <property type="entry name" value="Glyco_tran_28_C"/>
    <property type="match status" value="1"/>
</dbReference>
<evidence type="ECO:0000256" key="5">
    <source>
        <dbReference type="ARBA" id="ARBA00022960"/>
    </source>
</evidence>
<dbReference type="PANTHER" id="PTHR21015">
    <property type="entry name" value="UDP-N-ACETYLGLUCOSAMINE--N-ACETYLMURAMYL-(PENTAPEPTIDE) PYROPHOSPHORYL-UNDECAPRENOL N-ACETYLGLUCOSAMINE TRANSFERASE 1"/>
    <property type="match status" value="1"/>
</dbReference>